<keyword evidence="2" id="KW-0812">Transmembrane</keyword>
<accession>A0A930UXT1</accession>
<dbReference type="Proteomes" id="UP000656804">
    <property type="component" value="Unassembled WGS sequence"/>
</dbReference>
<feature type="transmembrane region" description="Helical" evidence="2">
    <location>
        <begin position="131"/>
        <end position="149"/>
    </location>
</feature>
<evidence type="ECO:0000313" key="4">
    <source>
        <dbReference type="Proteomes" id="UP000656804"/>
    </source>
</evidence>
<name>A0A930UXT1_9ACTN</name>
<evidence type="ECO:0000256" key="1">
    <source>
        <dbReference type="SAM" id="MobiDB-lite"/>
    </source>
</evidence>
<keyword evidence="4" id="KW-1185">Reference proteome</keyword>
<feature type="transmembrane region" description="Helical" evidence="2">
    <location>
        <begin position="82"/>
        <end position="100"/>
    </location>
</feature>
<feature type="compositionally biased region" description="Basic and acidic residues" evidence="1">
    <location>
        <begin position="23"/>
        <end position="36"/>
    </location>
</feature>
<gene>
    <name evidence="3" type="ORF">ISG29_01590</name>
</gene>
<dbReference type="RefSeq" id="WP_194501603.1">
    <property type="nucleotide sequence ID" value="NZ_JADIVZ010000001.1"/>
</dbReference>
<dbReference type="EMBL" id="JADIVZ010000001">
    <property type="protein sequence ID" value="MBF4160364.1"/>
    <property type="molecule type" value="Genomic_DNA"/>
</dbReference>
<evidence type="ECO:0000256" key="2">
    <source>
        <dbReference type="SAM" id="Phobius"/>
    </source>
</evidence>
<feature type="transmembrane region" description="Helical" evidence="2">
    <location>
        <begin position="107"/>
        <end position="125"/>
    </location>
</feature>
<feature type="transmembrane region" description="Helical" evidence="2">
    <location>
        <begin position="52"/>
        <end position="70"/>
    </location>
</feature>
<comment type="caution">
    <text evidence="3">The sequence shown here is derived from an EMBL/GenBank/DDBJ whole genome shotgun (WGS) entry which is preliminary data.</text>
</comment>
<feature type="region of interest" description="Disordered" evidence="1">
    <location>
        <begin position="23"/>
        <end position="45"/>
    </location>
</feature>
<reference evidence="3" key="1">
    <citation type="submission" date="2020-11" db="EMBL/GenBank/DDBJ databases">
        <title>Nocardioides sp. CBS4Y-1, whole genome shotgun sequence.</title>
        <authorList>
            <person name="Tuo L."/>
        </authorList>
    </citation>
    <scope>NUCLEOTIDE SEQUENCE</scope>
    <source>
        <strain evidence="3">CBS4Y-1</strain>
    </source>
</reference>
<evidence type="ECO:0000313" key="3">
    <source>
        <dbReference type="EMBL" id="MBF4160364.1"/>
    </source>
</evidence>
<dbReference type="AlphaFoldDB" id="A0A930UXT1"/>
<protein>
    <submittedName>
        <fullName evidence="3">Uncharacterized protein</fullName>
    </submittedName>
</protein>
<proteinExistence type="predicted"/>
<organism evidence="3 4">
    <name type="scientific">Nocardioides acrostichi</name>
    <dbReference type="NCBI Taxonomy" id="2784339"/>
    <lineage>
        <taxon>Bacteria</taxon>
        <taxon>Bacillati</taxon>
        <taxon>Actinomycetota</taxon>
        <taxon>Actinomycetes</taxon>
        <taxon>Propionibacteriales</taxon>
        <taxon>Nocardioidaceae</taxon>
        <taxon>Nocardioides</taxon>
    </lineage>
</organism>
<keyword evidence="2" id="KW-1133">Transmembrane helix</keyword>
<keyword evidence="2" id="KW-0472">Membrane</keyword>
<sequence length="154" mass="15795">MTSHHLVQDSDLPSAEAARRAHEFSRAADEQRRTLEARATPPAVRTDLGQPGGALVVAGGVFLLVSQSWAFPQTAAAHWPDVIAGLFSLAFVALGMVIAVCRASWAVSLLALGAAALGLVYGLTADTGTETVAMVVSSGIAALGGLMSLDRTGL</sequence>